<name>A0ABQ4TUG7_9HYPH</name>
<evidence type="ECO:0008006" key="4">
    <source>
        <dbReference type="Google" id="ProtNLM"/>
    </source>
</evidence>
<dbReference type="EMBL" id="BPRB01000031">
    <property type="protein sequence ID" value="GJE58427.1"/>
    <property type="molecule type" value="Genomic_DNA"/>
</dbReference>
<evidence type="ECO:0000256" key="1">
    <source>
        <dbReference type="SAM" id="MobiDB-lite"/>
    </source>
</evidence>
<dbReference type="PANTHER" id="PTHR42792">
    <property type="entry name" value="FLAGELLIN"/>
    <property type="match status" value="1"/>
</dbReference>
<organism evidence="2 3">
    <name type="scientific">Methylobacterium trifolii</name>
    <dbReference type="NCBI Taxonomy" id="1003092"/>
    <lineage>
        <taxon>Bacteria</taxon>
        <taxon>Pseudomonadati</taxon>
        <taxon>Pseudomonadota</taxon>
        <taxon>Alphaproteobacteria</taxon>
        <taxon>Hyphomicrobiales</taxon>
        <taxon>Methylobacteriaceae</taxon>
        <taxon>Methylobacterium</taxon>
    </lineage>
</organism>
<sequence>MTAIRPYAAGSYAANRSTTQILGLKAQLDRLSTQLSTGRTAETYGGLGTGRSTSLTAHATLSALDGYDSAITAAQTRVQLVSTSLSQVSKLTTSLRTGLNTSLRNNTGAGTAAQTGRTNLDAALDALNQSAAGQYLFGGRASETEPVVSSDTILNGDATRSPKLDGLVTLVAQQKAADLGADGLGRLKLGSPAGGTSVRLSEDTGDATGESRANFGFRIAGQPTATGSAFTVTADPAHSAKAASVTGLDHAPAAGESFRLTLNLADGSQKSFDLTTRDPVPAGSTDSFGVFASPAAAAAGLNAFAAAQGGTVAGVQSAATPPLTATFGGGDYAAYDVGLSAQPAAGDSITIQLALHDGTTTIVTLTAQTSVPAGSTTSFAIGADAAATTANLKTALEAALKGAAAGPLSASSTTRASEDFFSASTVPGQQPRRVDTTTDPPTYKDAAATNTVIWYRGEAGAGDPRDTASVRAGANLDVSVGARANEVPIQKALAGFAALAVDSLADPAGGGTATRFGALSSRSYDLLGKASNEPSLDSVATDFGLASSALANAKDQNKSTRAALQSSVENVESAPIEEVAAKLLEVQNRLQASYQITSSLSKLSLVNYMS</sequence>
<gene>
    <name evidence="2" type="ORF">MPOCJGCO_0508</name>
</gene>
<evidence type="ECO:0000313" key="2">
    <source>
        <dbReference type="EMBL" id="GJE58427.1"/>
    </source>
</evidence>
<dbReference type="InterPro" id="IPR001492">
    <property type="entry name" value="Flagellin"/>
</dbReference>
<dbReference type="PANTHER" id="PTHR42792:SF1">
    <property type="entry name" value="FLAGELLAR HOOK-ASSOCIATED PROTEIN 3"/>
    <property type="match status" value="1"/>
</dbReference>
<feature type="region of interest" description="Disordered" evidence="1">
    <location>
        <begin position="421"/>
        <end position="443"/>
    </location>
</feature>
<accession>A0ABQ4TUG7</accession>
<dbReference type="SUPFAM" id="SSF64518">
    <property type="entry name" value="Phase 1 flagellin"/>
    <property type="match status" value="2"/>
</dbReference>
<protein>
    <recommendedName>
        <fullName evidence="4">Flagellin</fullName>
    </recommendedName>
</protein>
<dbReference type="Proteomes" id="UP001055057">
    <property type="component" value="Unassembled WGS sequence"/>
</dbReference>
<reference evidence="2" key="1">
    <citation type="journal article" date="2021" name="Front. Microbiol.">
        <title>Comprehensive Comparative Genomics and Phenotyping of Methylobacterium Species.</title>
        <authorList>
            <person name="Alessa O."/>
            <person name="Ogura Y."/>
            <person name="Fujitani Y."/>
            <person name="Takami H."/>
            <person name="Hayashi T."/>
            <person name="Sahin N."/>
            <person name="Tani A."/>
        </authorList>
    </citation>
    <scope>NUCLEOTIDE SEQUENCE</scope>
    <source>
        <strain evidence="2">DSM 23632</strain>
    </source>
</reference>
<reference evidence="2" key="2">
    <citation type="submission" date="2021-08" db="EMBL/GenBank/DDBJ databases">
        <authorList>
            <person name="Tani A."/>
            <person name="Ola A."/>
            <person name="Ogura Y."/>
            <person name="Katsura K."/>
            <person name="Hayashi T."/>
        </authorList>
    </citation>
    <scope>NUCLEOTIDE SEQUENCE</scope>
    <source>
        <strain evidence="2">DSM 23632</strain>
    </source>
</reference>
<comment type="caution">
    <text evidence="2">The sequence shown here is derived from an EMBL/GenBank/DDBJ whole genome shotgun (WGS) entry which is preliminary data.</text>
</comment>
<keyword evidence="3" id="KW-1185">Reference proteome</keyword>
<proteinExistence type="predicted"/>
<dbReference type="RefSeq" id="WP_238181059.1">
    <property type="nucleotide sequence ID" value="NZ_BPRB01000031.1"/>
</dbReference>
<evidence type="ECO:0000313" key="3">
    <source>
        <dbReference type="Proteomes" id="UP001055057"/>
    </source>
</evidence>